<organism evidence="2 3">
    <name type="scientific">Panagrellus redivivus</name>
    <name type="common">Microworm</name>
    <dbReference type="NCBI Taxonomy" id="6233"/>
    <lineage>
        <taxon>Eukaryota</taxon>
        <taxon>Metazoa</taxon>
        <taxon>Ecdysozoa</taxon>
        <taxon>Nematoda</taxon>
        <taxon>Chromadorea</taxon>
        <taxon>Rhabditida</taxon>
        <taxon>Tylenchina</taxon>
        <taxon>Panagrolaimomorpha</taxon>
        <taxon>Panagrolaimoidea</taxon>
        <taxon>Panagrolaimidae</taxon>
        <taxon>Panagrellus</taxon>
    </lineage>
</organism>
<dbReference type="Gene3D" id="3.40.630.10">
    <property type="entry name" value="Zn peptidases"/>
    <property type="match status" value="1"/>
</dbReference>
<dbReference type="PANTHER" id="PTHR45892:SF1">
    <property type="entry name" value="AMINOACYLASE-1"/>
    <property type="match status" value="1"/>
</dbReference>
<accession>A0A7E4ZWI5</accession>
<dbReference type="Gene3D" id="1.10.150.900">
    <property type="match status" value="1"/>
</dbReference>
<dbReference type="GO" id="GO:0004046">
    <property type="term" value="F:aminoacylase activity"/>
    <property type="evidence" value="ECO:0007669"/>
    <property type="project" value="TreeGrafter"/>
</dbReference>
<dbReference type="InterPro" id="IPR036264">
    <property type="entry name" value="Bact_exopeptidase_dim_dom"/>
</dbReference>
<dbReference type="Gene3D" id="3.30.70.360">
    <property type="match status" value="1"/>
</dbReference>
<evidence type="ECO:0000313" key="2">
    <source>
        <dbReference type="Proteomes" id="UP000492821"/>
    </source>
</evidence>
<dbReference type="SUPFAM" id="SSF55031">
    <property type="entry name" value="Bacterial exopeptidase dimerisation domain"/>
    <property type="match status" value="1"/>
</dbReference>
<dbReference type="Pfam" id="PF01546">
    <property type="entry name" value="Peptidase_M20"/>
    <property type="match status" value="1"/>
</dbReference>
<dbReference type="PANTHER" id="PTHR45892">
    <property type="entry name" value="AMINOACYLASE-1"/>
    <property type="match status" value="1"/>
</dbReference>
<evidence type="ECO:0000313" key="3">
    <source>
        <dbReference type="WBParaSite" id="Pan_g21530.t1"/>
    </source>
</evidence>
<dbReference type="WBParaSite" id="Pan_g21530.t1">
    <property type="protein sequence ID" value="Pan_g21530.t1"/>
    <property type="gene ID" value="Pan_g21530"/>
</dbReference>
<name>A0A7E4ZWI5_PANRE</name>
<dbReference type="InterPro" id="IPR002933">
    <property type="entry name" value="Peptidase_M20"/>
</dbReference>
<protein>
    <submittedName>
        <fullName evidence="3">M20_dimer domain-containing protein</fullName>
    </submittedName>
</protein>
<keyword evidence="2" id="KW-1185">Reference proteome</keyword>
<feature type="active site" evidence="1">
    <location>
        <position position="107"/>
    </location>
</feature>
<sequence>MAMKNGNSLWCFSNSTFFQYLTLSRKIAPHPNNEQLAMSKLLEYLSIDSVLPSPDYEKSFQFFKKYAQELELKIQKYEMETGKPIYVLKKKGTKTRAKAVMFFAPLDVAPTDEAEWTTAPNSPGRDTDGKIFARGTQRGKSTTIQLLEALRRFKVTGKAKFQRDLYLVFGSGTDDGAGSDSLYRFLDSNAFREFDIGYAIADAEPSETDVYKVCHSERLSWELSIKIAGKVGHQSRFVERDCGRKLAAFLAKVYQFRDEQEARLTATENGARLGDVTTISLTDAAGGTMTSLLPDQIQVFFNVRIPPNPSAFYKFEELVHQWCEAAGPGVTYEFTEKPQSISTTSTAYDDAFWNAFSGAITKEGAKYEIEVQPTPSGLQLLRDWNVPVLGFSAVANIENRIFAGDEYIPEREFFNGIDVYERLIGAIANLSTNAD</sequence>
<dbReference type="AlphaFoldDB" id="A0A7E4ZWI5"/>
<evidence type="ECO:0000256" key="1">
    <source>
        <dbReference type="PIRSR" id="PIRSR036696-1"/>
    </source>
</evidence>
<reference evidence="2" key="1">
    <citation type="journal article" date="2013" name="Genetics">
        <title>The draft genome and transcriptome of Panagrellus redivivus are shaped by the harsh demands of a free-living lifestyle.</title>
        <authorList>
            <person name="Srinivasan J."/>
            <person name="Dillman A.R."/>
            <person name="Macchietto M.G."/>
            <person name="Heikkinen L."/>
            <person name="Lakso M."/>
            <person name="Fracchia K.M."/>
            <person name="Antoshechkin I."/>
            <person name="Mortazavi A."/>
            <person name="Wong G."/>
            <person name="Sternberg P.W."/>
        </authorList>
    </citation>
    <scope>NUCLEOTIDE SEQUENCE [LARGE SCALE GENOMIC DNA]</scope>
    <source>
        <strain evidence="2">MT8872</strain>
    </source>
</reference>
<dbReference type="SUPFAM" id="SSF53187">
    <property type="entry name" value="Zn-dependent exopeptidases"/>
    <property type="match status" value="1"/>
</dbReference>
<reference evidence="3" key="2">
    <citation type="submission" date="2020-10" db="UniProtKB">
        <authorList>
            <consortium name="WormBaseParasite"/>
        </authorList>
    </citation>
    <scope>IDENTIFICATION</scope>
</reference>
<dbReference type="Proteomes" id="UP000492821">
    <property type="component" value="Unassembled WGS sequence"/>
</dbReference>
<proteinExistence type="predicted"/>
<dbReference type="PIRSF" id="PIRSF036696">
    <property type="entry name" value="ACY-1"/>
    <property type="match status" value="1"/>
</dbReference>
<dbReference type="InterPro" id="IPR052083">
    <property type="entry name" value="Aminoacylase-1_M20A"/>
</dbReference>